<name>A0AAE0HM93_9PEZI</name>
<evidence type="ECO:0000313" key="3">
    <source>
        <dbReference type="Proteomes" id="UP001278766"/>
    </source>
</evidence>
<dbReference type="EMBL" id="JAUEPN010000002">
    <property type="protein sequence ID" value="KAK3299167.1"/>
    <property type="molecule type" value="Genomic_DNA"/>
</dbReference>
<keyword evidence="3" id="KW-1185">Reference proteome</keyword>
<feature type="region of interest" description="Disordered" evidence="1">
    <location>
        <begin position="170"/>
        <end position="272"/>
    </location>
</feature>
<feature type="region of interest" description="Disordered" evidence="1">
    <location>
        <begin position="56"/>
        <end position="87"/>
    </location>
</feature>
<feature type="region of interest" description="Disordered" evidence="1">
    <location>
        <begin position="302"/>
        <end position="321"/>
    </location>
</feature>
<organism evidence="2 3">
    <name type="scientific">Chaetomium fimeti</name>
    <dbReference type="NCBI Taxonomy" id="1854472"/>
    <lineage>
        <taxon>Eukaryota</taxon>
        <taxon>Fungi</taxon>
        <taxon>Dikarya</taxon>
        <taxon>Ascomycota</taxon>
        <taxon>Pezizomycotina</taxon>
        <taxon>Sordariomycetes</taxon>
        <taxon>Sordariomycetidae</taxon>
        <taxon>Sordariales</taxon>
        <taxon>Chaetomiaceae</taxon>
        <taxon>Chaetomium</taxon>
    </lineage>
</organism>
<evidence type="ECO:0000313" key="2">
    <source>
        <dbReference type="EMBL" id="KAK3299167.1"/>
    </source>
</evidence>
<accession>A0AAE0HM93</accession>
<gene>
    <name evidence="2" type="ORF">B0H64DRAFT_387513</name>
</gene>
<dbReference type="AlphaFoldDB" id="A0AAE0HM93"/>
<protein>
    <submittedName>
        <fullName evidence="2">Uncharacterized protein</fullName>
    </submittedName>
</protein>
<dbReference type="GeneID" id="87840161"/>
<feature type="compositionally biased region" description="Polar residues" evidence="1">
    <location>
        <begin position="185"/>
        <end position="199"/>
    </location>
</feature>
<dbReference type="Proteomes" id="UP001278766">
    <property type="component" value="Unassembled WGS sequence"/>
</dbReference>
<reference evidence="2" key="2">
    <citation type="submission" date="2023-06" db="EMBL/GenBank/DDBJ databases">
        <authorList>
            <consortium name="Lawrence Berkeley National Laboratory"/>
            <person name="Haridas S."/>
            <person name="Hensen N."/>
            <person name="Bonometti L."/>
            <person name="Westerberg I."/>
            <person name="Brannstrom I.O."/>
            <person name="Guillou S."/>
            <person name="Cros-Aarteil S."/>
            <person name="Calhoun S."/>
            <person name="Kuo A."/>
            <person name="Mondo S."/>
            <person name="Pangilinan J."/>
            <person name="Riley R."/>
            <person name="Labutti K."/>
            <person name="Andreopoulos B."/>
            <person name="Lipzen A."/>
            <person name="Chen C."/>
            <person name="Yanf M."/>
            <person name="Daum C."/>
            <person name="Ng V."/>
            <person name="Clum A."/>
            <person name="Steindorff A."/>
            <person name="Ohm R."/>
            <person name="Martin F."/>
            <person name="Silar P."/>
            <person name="Natvig D."/>
            <person name="Lalanne C."/>
            <person name="Gautier V."/>
            <person name="Ament-Velasquez S.L."/>
            <person name="Kruys A."/>
            <person name="Hutchinson M.I."/>
            <person name="Powell A.J."/>
            <person name="Barry K."/>
            <person name="Miller A.N."/>
            <person name="Grigoriev I.V."/>
            <person name="Debuchy R."/>
            <person name="Gladieux P."/>
            <person name="Thoren M.H."/>
            <person name="Johannesson H."/>
        </authorList>
    </citation>
    <scope>NUCLEOTIDE SEQUENCE</scope>
    <source>
        <strain evidence="2">CBS 168.71</strain>
    </source>
</reference>
<comment type="caution">
    <text evidence="2">The sequence shown here is derived from an EMBL/GenBank/DDBJ whole genome shotgun (WGS) entry which is preliminary data.</text>
</comment>
<dbReference type="RefSeq" id="XP_062662681.1">
    <property type="nucleotide sequence ID" value="XM_062803213.1"/>
</dbReference>
<feature type="compositionally biased region" description="Low complexity" evidence="1">
    <location>
        <begin position="214"/>
        <end position="227"/>
    </location>
</feature>
<reference evidence="2" key="1">
    <citation type="journal article" date="2023" name="Mol. Phylogenet. Evol.">
        <title>Genome-scale phylogeny and comparative genomics of the fungal order Sordariales.</title>
        <authorList>
            <person name="Hensen N."/>
            <person name="Bonometti L."/>
            <person name="Westerberg I."/>
            <person name="Brannstrom I.O."/>
            <person name="Guillou S."/>
            <person name="Cros-Aarteil S."/>
            <person name="Calhoun S."/>
            <person name="Haridas S."/>
            <person name="Kuo A."/>
            <person name="Mondo S."/>
            <person name="Pangilinan J."/>
            <person name="Riley R."/>
            <person name="LaButti K."/>
            <person name="Andreopoulos B."/>
            <person name="Lipzen A."/>
            <person name="Chen C."/>
            <person name="Yan M."/>
            <person name="Daum C."/>
            <person name="Ng V."/>
            <person name="Clum A."/>
            <person name="Steindorff A."/>
            <person name="Ohm R.A."/>
            <person name="Martin F."/>
            <person name="Silar P."/>
            <person name="Natvig D.O."/>
            <person name="Lalanne C."/>
            <person name="Gautier V."/>
            <person name="Ament-Velasquez S.L."/>
            <person name="Kruys A."/>
            <person name="Hutchinson M.I."/>
            <person name="Powell A.J."/>
            <person name="Barry K."/>
            <person name="Miller A.N."/>
            <person name="Grigoriev I.V."/>
            <person name="Debuchy R."/>
            <person name="Gladieux P."/>
            <person name="Hiltunen Thoren M."/>
            <person name="Johannesson H."/>
        </authorList>
    </citation>
    <scope>NUCLEOTIDE SEQUENCE</scope>
    <source>
        <strain evidence="2">CBS 168.71</strain>
    </source>
</reference>
<proteinExistence type="predicted"/>
<evidence type="ECO:0000256" key="1">
    <source>
        <dbReference type="SAM" id="MobiDB-lite"/>
    </source>
</evidence>
<sequence>MGLRLYQPPVESDIPFKPLAADRSGRARSNIRRVLDRNEDRIRERRRRVLAAYNNYDGRGVDPARPPPATTDNTGTRSGSEHGHRALRDASRRLGLLDDRAVTIFGERWAHLHPESNPSPLRDHTNDPPSMSNMAVNIEFMARRNRRSHLRPEPPYTLSNMRSTQALGDSVRITDPPSRLPGSDLAQSRNTSRPQSTVWSRMRRQRSALRDDLPLSPGDAPPAGASPWMVDTDGLGDRNRSLSPEGDNWDTLQTTVTPDPQPPSVGSSFASASAAATQSTAAASSRTSFTTLDRADELELSFEPPCESGCDNSDTEGDEEDEMGQISYIPGSSYHRRAADDDPVELLGGIGGMQRIVRNLARREDIPDEWWADAGLSRTLSRETSGN</sequence>